<dbReference type="Pfam" id="PF12637">
    <property type="entry name" value="TSCPD"/>
    <property type="match status" value="1"/>
</dbReference>
<dbReference type="AlphaFoldDB" id="A0A9D9GRB9"/>
<dbReference type="InterPro" id="IPR023806">
    <property type="entry name" value="CHP03905"/>
</dbReference>
<dbReference type="GO" id="GO:0071897">
    <property type="term" value="P:DNA biosynthetic process"/>
    <property type="evidence" value="ECO:0007669"/>
    <property type="project" value="UniProtKB-KW"/>
</dbReference>
<dbReference type="InterPro" id="IPR024434">
    <property type="entry name" value="TSCPD_dom"/>
</dbReference>
<dbReference type="NCBIfam" id="TIGR03905">
    <property type="entry name" value="TIGR03905_4_Cys"/>
    <property type="match status" value="1"/>
</dbReference>
<reference evidence="7" key="1">
    <citation type="submission" date="2020-10" db="EMBL/GenBank/DDBJ databases">
        <authorList>
            <person name="Gilroy R."/>
        </authorList>
    </citation>
    <scope>NUCLEOTIDE SEQUENCE</scope>
    <source>
        <strain evidence="7">1748</strain>
    </source>
</reference>
<protein>
    <recommendedName>
        <fullName evidence="2">ribonucleoside-diphosphate reductase</fullName>
        <ecNumber evidence="2">1.17.4.1</ecNumber>
    </recommendedName>
</protein>
<evidence type="ECO:0000256" key="2">
    <source>
        <dbReference type="ARBA" id="ARBA00012274"/>
    </source>
</evidence>
<dbReference type="GO" id="GO:0004748">
    <property type="term" value="F:ribonucleoside-diphosphate reductase activity, thioredoxin disulfide as acceptor"/>
    <property type="evidence" value="ECO:0007669"/>
    <property type="project" value="UniProtKB-EC"/>
</dbReference>
<dbReference type="EC" id="1.17.4.1" evidence="2"/>
<evidence type="ECO:0000313" key="7">
    <source>
        <dbReference type="EMBL" id="MBO8414488.1"/>
    </source>
</evidence>
<evidence type="ECO:0000259" key="6">
    <source>
        <dbReference type="Pfam" id="PF12637"/>
    </source>
</evidence>
<proteinExistence type="inferred from homology"/>
<evidence type="ECO:0000256" key="1">
    <source>
        <dbReference type="ARBA" id="ARBA00007405"/>
    </source>
</evidence>
<comment type="caution">
    <text evidence="7">The sequence shown here is derived from an EMBL/GenBank/DDBJ whole genome shotgun (WGS) entry which is preliminary data.</text>
</comment>
<feature type="domain" description="TSCPD" evidence="6">
    <location>
        <begin position="27"/>
        <end position="107"/>
    </location>
</feature>
<evidence type="ECO:0000256" key="4">
    <source>
        <dbReference type="ARBA" id="ARBA00022741"/>
    </source>
</evidence>
<evidence type="ECO:0000313" key="8">
    <source>
        <dbReference type="Proteomes" id="UP000823629"/>
    </source>
</evidence>
<organism evidence="7 8">
    <name type="scientific">Candidatus Scatoplasma merdavium</name>
    <dbReference type="NCBI Taxonomy" id="2840932"/>
    <lineage>
        <taxon>Bacteria</taxon>
        <taxon>Bacillati</taxon>
        <taxon>Bacillota</taxon>
        <taxon>Bacilli</taxon>
        <taxon>Bacillales</taxon>
        <taxon>Candidatus Scatoplasma</taxon>
    </lineage>
</organism>
<name>A0A9D9GRB9_9BACL</name>
<dbReference type="EMBL" id="JADING010000094">
    <property type="protein sequence ID" value="MBO8414488.1"/>
    <property type="molecule type" value="Genomic_DNA"/>
</dbReference>
<evidence type="ECO:0000256" key="5">
    <source>
        <dbReference type="ARBA" id="ARBA00047754"/>
    </source>
</evidence>
<reference evidence="7" key="2">
    <citation type="journal article" date="2021" name="PeerJ">
        <title>Extensive microbial diversity within the chicken gut microbiome revealed by metagenomics and culture.</title>
        <authorList>
            <person name="Gilroy R."/>
            <person name="Ravi A."/>
            <person name="Getino M."/>
            <person name="Pursley I."/>
            <person name="Horton D.L."/>
            <person name="Alikhan N.F."/>
            <person name="Baker D."/>
            <person name="Gharbi K."/>
            <person name="Hall N."/>
            <person name="Watson M."/>
            <person name="Adriaenssens E.M."/>
            <person name="Foster-Nyarko E."/>
            <person name="Jarju S."/>
            <person name="Secka A."/>
            <person name="Antonio M."/>
            <person name="Oren A."/>
            <person name="Chaudhuri R.R."/>
            <person name="La Ragione R."/>
            <person name="Hildebrand F."/>
            <person name="Pallen M.J."/>
        </authorList>
    </citation>
    <scope>NUCLEOTIDE SEQUENCE</scope>
    <source>
        <strain evidence="7">1748</strain>
    </source>
</reference>
<keyword evidence="3" id="KW-0237">DNA synthesis</keyword>
<sequence length="114" mass="12963">MCKYDNKDLAASFFYSENQTRRKEEKRVKKYEYKTKMTCSYKIDISYDEKTHEIIEVNFFGGCPGNTTGVSKLVKGRSLEEVAELLKGIPCRSKPTSCPDQLACACEEILASLN</sequence>
<dbReference type="GO" id="GO:0000166">
    <property type="term" value="F:nucleotide binding"/>
    <property type="evidence" value="ECO:0007669"/>
    <property type="project" value="UniProtKB-KW"/>
</dbReference>
<comment type="similarity">
    <text evidence="1">Belongs to the ribonucleoside diphosphate reductase class-2 family.</text>
</comment>
<keyword evidence="4" id="KW-0547">Nucleotide-binding</keyword>
<gene>
    <name evidence="7" type="ORF">IAC78_03340</name>
</gene>
<dbReference type="Proteomes" id="UP000823629">
    <property type="component" value="Unassembled WGS sequence"/>
</dbReference>
<accession>A0A9D9GRB9</accession>
<comment type="catalytic activity">
    <reaction evidence="5">
        <text>a 2'-deoxyribonucleoside 5'-diphosphate + [thioredoxin]-disulfide + H2O = a ribonucleoside 5'-diphosphate + [thioredoxin]-dithiol</text>
        <dbReference type="Rhea" id="RHEA:23252"/>
        <dbReference type="Rhea" id="RHEA-COMP:10698"/>
        <dbReference type="Rhea" id="RHEA-COMP:10700"/>
        <dbReference type="ChEBI" id="CHEBI:15377"/>
        <dbReference type="ChEBI" id="CHEBI:29950"/>
        <dbReference type="ChEBI" id="CHEBI:50058"/>
        <dbReference type="ChEBI" id="CHEBI:57930"/>
        <dbReference type="ChEBI" id="CHEBI:73316"/>
        <dbReference type="EC" id="1.17.4.1"/>
    </reaction>
</comment>
<evidence type="ECO:0000256" key="3">
    <source>
        <dbReference type="ARBA" id="ARBA00022634"/>
    </source>
</evidence>